<evidence type="ECO:0000256" key="1">
    <source>
        <dbReference type="SAM" id="MobiDB-lite"/>
    </source>
</evidence>
<protein>
    <submittedName>
        <fullName evidence="2">Uncharacterized protein</fullName>
    </submittedName>
</protein>
<dbReference type="PANTHER" id="PTHR36337">
    <property type="entry name" value="OBSCURIN-LIKE PROTEIN"/>
    <property type="match status" value="1"/>
</dbReference>
<feature type="compositionally biased region" description="Basic and acidic residues" evidence="1">
    <location>
        <begin position="16"/>
        <end position="26"/>
    </location>
</feature>
<feature type="region of interest" description="Disordered" evidence="1">
    <location>
        <begin position="1"/>
        <end position="29"/>
    </location>
</feature>
<sequence length="832" mass="91749">MSGGDDGIEITAPFNRARDSKERSEAAKMQAQNKVLEEWLIHATSPPPPPPPPPPSAQSIIKAWGDLRRPHHEDLLRPLQTLFNARHSLHISEPQAKLLLSLLSSTTSPPSHHPLLFRLLSLYIRKSLHPSLPIIDSSLSHLLSHPIPPLHLAESVLLLGSISAVPSLSDASRSACFGLLSTLLEDQARSAGASCPTTLPEVLAGVGYALFGSDGAYFSRILASVLRFWGFGDGFPPSVAHGVMVLRLVEWLVSNFSNSKSFGKIGSLCEGISAGLGEVRCMFAVGMAACGMLRVLNRMATPNGGLRIDPRIRSSMEDSIAAVAGYAVSDDTCSGTHHRLLQQCLSLGLARSGAISFRAPVLSCIFSALSNEIFPLSVFSRRVIENPNGNSEALGVSEVRDHLGSSLFKEAGAIASIFCNQYALADEQNKLHVEARMWDYCHEIYLNLRFVSLILPERNSGLLKDLERIAEAAFLMVVVFAAEVTKHKWSPVISQEVQSETAARILTSFSCVEYLRRVRLPEYTDVIQRVVRTIQDSCSASLSYIESMPSYLELTNQQGMVEKKYVWFKDEVQTARILFYFRVIPTCITHIPGSVFAKIVAPVMFLYMQHPIAKVARASHSVLVAFMSYGKDDNNEDDVALLKEKLVFYYMERALETYPGITPFDGLASGVVALIRHLPAGSPAIFYCIHSLAARASNLLIKNANQDANLWKNWQGESEPCQKFLELLLRLVYLVDIQVLPDLLRLLAQFIAQLPKDGQNLVLDEIHSQVAESDDVTRKPLLVSWLQSLTYNCSKISLNGSSNESTLKQDDRSHNASSINNYLSLNRTSSKL</sequence>
<reference evidence="2" key="1">
    <citation type="journal article" date="2023" name="Nat. Commun.">
        <title>Diploid and tetraploid genomes of Acorus and the evolution of monocots.</title>
        <authorList>
            <person name="Ma L."/>
            <person name="Liu K.W."/>
            <person name="Li Z."/>
            <person name="Hsiao Y.Y."/>
            <person name="Qi Y."/>
            <person name="Fu T."/>
            <person name="Tang G.D."/>
            <person name="Zhang D."/>
            <person name="Sun W.H."/>
            <person name="Liu D.K."/>
            <person name="Li Y."/>
            <person name="Chen G.Z."/>
            <person name="Liu X.D."/>
            <person name="Liao X.Y."/>
            <person name="Jiang Y.T."/>
            <person name="Yu X."/>
            <person name="Hao Y."/>
            <person name="Huang J."/>
            <person name="Zhao X.W."/>
            <person name="Ke S."/>
            <person name="Chen Y.Y."/>
            <person name="Wu W.L."/>
            <person name="Hsu J.L."/>
            <person name="Lin Y.F."/>
            <person name="Huang M.D."/>
            <person name="Li C.Y."/>
            <person name="Huang L."/>
            <person name="Wang Z.W."/>
            <person name="Zhao X."/>
            <person name="Zhong W.Y."/>
            <person name="Peng D.H."/>
            <person name="Ahmad S."/>
            <person name="Lan S."/>
            <person name="Zhang J.S."/>
            <person name="Tsai W.C."/>
            <person name="Van de Peer Y."/>
            <person name="Liu Z.J."/>
        </authorList>
    </citation>
    <scope>NUCLEOTIDE SEQUENCE</scope>
    <source>
        <strain evidence="2">CP</strain>
    </source>
</reference>
<evidence type="ECO:0000313" key="3">
    <source>
        <dbReference type="Proteomes" id="UP001180020"/>
    </source>
</evidence>
<dbReference type="PANTHER" id="PTHR36337:SF1">
    <property type="entry name" value="OBSCURIN-LIKE PROTEIN"/>
    <property type="match status" value="1"/>
</dbReference>
<dbReference type="EMBL" id="JAUJYO010000010">
    <property type="protein sequence ID" value="KAK1307290.1"/>
    <property type="molecule type" value="Genomic_DNA"/>
</dbReference>
<proteinExistence type="predicted"/>
<evidence type="ECO:0000313" key="2">
    <source>
        <dbReference type="EMBL" id="KAK1307290.1"/>
    </source>
</evidence>
<keyword evidence="3" id="KW-1185">Reference proteome</keyword>
<name>A0AAV9E309_ACOCL</name>
<gene>
    <name evidence="2" type="ORF">QJS10_CPA10g00748</name>
</gene>
<reference evidence="2" key="2">
    <citation type="submission" date="2023-06" db="EMBL/GenBank/DDBJ databases">
        <authorList>
            <person name="Ma L."/>
            <person name="Liu K.-W."/>
            <person name="Li Z."/>
            <person name="Hsiao Y.-Y."/>
            <person name="Qi Y."/>
            <person name="Fu T."/>
            <person name="Tang G."/>
            <person name="Zhang D."/>
            <person name="Sun W.-H."/>
            <person name="Liu D.-K."/>
            <person name="Li Y."/>
            <person name="Chen G.-Z."/>
            <person name="Liu X.-D."/>
            <person name="Liao X.-Y."/>
            <person name="Jiang Y.-T."/>
            <person name="Yu X."/>
            <person name="Hao Y."/>
            <person name="Huang J."/>
            <person name="Zhao X.-W."/>
            <person name="Ke S."/>
            <person name="Chen Y.-Y."/>
            <person name="Wu W.-L."/>
            <person name="Hsu J.-L."/>
            <person name="Lin Y.-F."/>
            <person name="Huang M.-D."/>
            <person name="Li C.-Y."/>
            <person name="Huang L."/>
            <person name="Wang Z.-W."/>
            <person name="Zhao X."/>
            <person name="Zhong W.-Y."/>
            <person name="Peng D.-H."/>
            <person name="Ahmad S."/>
            <person name="Lan S."/>
            <person name="Zhang J.-S."/>
            <person name="Tsai W.-C."/>
            <person name="Van De Peer Y."/>
            <person name="Liu Z.-J."/>
        </authorList>
    </citation>
    <scope>NUCLEOTIDE SEQUENCE</scope>
    <source>
        <strain evidence="2">CP</strain>
        <tissue evidence="2">Leaves</tissue>
    </source>
</reference>
<accession>A0AAV9E309</accession>
<comment type="caution">
    <text evidence="2">The sequence shown here is derived from an EMBL/GenBank/DDBJ whole genome shotgun (WGS) entry which is preliminary data.</text>
</comment>
<organism evidence="2 3">
    <name type="scientific">Acorus calamus</name>
    <name type="common">Sweet flag</name>
    <dbReference type="NCBI Taxonomy" id="4465"/>
    <lineage>
        <taxon>Eukaryota</taxon>
        <taxon>Viridiplantae</taxon>
        <taxon>Streptophyta</taxon>
        <taxon>Embryophyta</taxon>
        <taxon>Tracheophyta</taxon>
        <taxon>Spermatophyta</taxon>
        <taxon>Magnoliopsida</taxon>
        <taxon>Liliopsida</taxon>
        <taxon>Acoraceae</taxon>
        <taxon>Acorus</taxon>
    </lineage>
</organism>
<dbReference type="AlphaFoldDB" id="A0AAV9E309"/>
<dbReference type="Proteomes" id="UP001180020">
    <property type="component" value="Unassembled WGS sequence"/>
</dbReference>